<dbReference type="Pfam" id="PF01636">
    <property type="entry name" value="APH"/>
    <property type="match status" value="1"/>
</dbReference>
<gene>
    <name evidence="2" type="ordered locus">HCH_01615</name>
</gene>
<dbReference type="EMBL" id="CP000155">
    <property type="protein sequence ID" value="ABC28472.1"/>
    <property type="molecule type" value="Genomic_DNA"/>
</dbReference>
<dbReference type="InterPro" id="IPR011009">
    <property type="entry name" value="Kinase-like_dom_sf"/>
</dbReference>
<organism evidence="2 3">
    <name type="scientific">Hahella chejuensis (strain KCTC 2396)</name>
    <dbReference type="NCBI Taxonomy" id="349521"/>
    <lineage>
        <taxon>Bacteria</taxon>
        <taxon>Pseudomonadati</taxon>
        <taxon>Pseudomonadota</taxon>
        <taxon>Gammaproteobacteria</taxon>
        <taxon>Oceanospirillales</taxon>
        <taxon>Hahellaceae</taxon>
        <taxon>Hahella</taxon>
    </lineage>
</organism>
<dbReference type="AlphaFoldDB" id="Q2SLK2"/>
<dbReference type="STRING" id="349521.HCH_01615"/>
<dbReference type="InterPro" id="IPR052077">
    <property type="entry name" value="CcrZ_PhaseVar_Mediator"/>
</dbReference>
<dbReference type="KEGG" id="hch:HCH_01615"/>
<accession>Q2SLK2</accession>
<dbReference type="GO" id="GO:0016301">
    <property type="term" value="F:kinase activity"/>
    <property type="evidence" value="ECO:0007669"/>
    <property type="project" value="UniProtKB-KW"/>
</dbReference>
<dbReference type="InterPro" id="IPR002575">
    <property type="entry name" value="Aminoglycoside_PTrfase"/>
</dbReference>
<keyword evidence="2" id="KW-0418">Kinase</keyword>
<dbReference type="eggNOG" id="COG0510">
    <property type="taxonomic scope" value="Bacteria"/>
</dbReference>
<feature type="domain" description="Aminoglycoside phosphotransferase" evidence="1">
    <location>
        <begin position="62"/>
        <end position="259"/>
    </location>
</feature>
<dbReference type="Gene3D" id="3.30.200.20">
    <property type="entry name" value="Phosphorylase Kinase, domain 1"/>
    <property type="match status" value="1"/>
</dbReference>
<dbReference type="HOGENOM" id="CLU_939308_0_0_6"/>
<dbReference type="PANTHER" id="PTHR40086:SF1">
    <property type="entry name" value="CELL CYCLE REGULATOR CCRZ"/>
    <property type="match status" value="1"/>
</dbReference>
<evidence type="ECO:0000259" key="1">
    <source>
        <dbReference type="Pfam" id="PF01636"/>
    </source>
</evidence>
<name>Q2SLK2_HAHCH</name>
<dbReference type="Proteomes" id="UP000000238">
    <property type="component" value="Chromosome"/>
</dbReference>
<sequence>MQALSLQTNRRKLFVCLINNNENGMSDTLQSQEPTQRPFVAERLRAADAFVGMEMDWRLMPASGHSNMLFRAQGPQGDLVLRINASSLRAFGVDRRLEAEALQLIQGADWAPRVLCNAWREGWLLMAHHGVSLTEAGETDASHSGQQLLSFISDLQRITEGPAFDYQALIALYRRHIKERADASAHTERLLELEAAFSAIPSDTMTLTHHDLHSGNLCLDQGQLVVLDWEYAGLGWPWLDMASLLQHHDLEADDLYALPACANLSATEIEQRLQLAAHINQLLEQLWFAVREEQTG</sequence>
<keyword evidence="2" id="KW-0808">Transferase</keyword>
<keyword evidence="3" id="KW-1185">Reference proteome</keyword>
<dbReference type="Gene3D" id="3.90.1200.10">
    <property type="match status" value="1"/>
</dbReference>
<dbReference type="SUPFAM" id="SSF56112">
    <property type="entry name" value="Protein kinase-like (PK-like)"/>
    <property type="match status" value="1"/>
</dbReference>
<evidence type="ECO:0000313" key="2">
    <source>
        <dbReference type="EMBL" id="ABC28472.1"/>
    </source>
</evidence>
<reference evidence="2 3" key="1">
    <citation type="journal article" date="2005" name="Nucleic Acids Res.">
        <title>Genomic blueprint of Hahella chejuensis, a marine microbe producing an algicidal agent.</title>
        <authorList>
            <person name="Jeong H."/>
            <person name="Yim J.H."/>
            <person name="Lee C."/>
            <person name="Choi S.-H."/>
            <person name="Park Y.K."/>
            <person name="Yoon S.H."/>
            <person name="Hur C.-G."/>
            <person name="Kang H.-Y."/>
            <person name="Kim D."/>
            <person name="Lee H.H."/>
            <person name="Park K.H."/>
            <person name="Park S.-H."/>
            <person name="Park H.-S."/>
            <person name="Lee H.K."/>
            <person name="Oh T.K."/>
            <person name="Kim J.F."/>
        </authorList>
    </citation>
    <scope>NUCLEOTIDE SEQUENCE [LARGE SCALE GENOMIC DNA]</scope>
    <source>
        <strain evidence="2 3">KCTC 2396</strain>
    </source>
</reference>
<dbReference type="PANTHER" id="PTHR40086">
    <property type="entry name" value="PHOSPHOTRANSFERASE YTMP-RELATED"/>
    <property type="match status" value="1"/>
</dbReference>
<proteinExistence type="predicted"/>
<protein>
    <submittedName>
        <fullName evidence="2">Predicted choline kinase involved in LPS biosynthesis</fullName>
    </submittedName>
</protein>
<evidence type="ECO:0000313" key="3">
    <source>
        <dbReference type="Proteomes" id="UP000000238"/>
    </source>
</evidence>